<dbReference type="SUPFAM" id="SSF53822">
    <property type="entry name" value="Periplasmic binding protein-like I"/>
    <property type="match status" value="1"/>
</dbReference>
<sequence length="320" mass="35688">MRPVNGKGILLLLFLFLPLTACTQAAEDEELVIGLLLTYEAGQQEWNERGYEAVHRLEEDFGAEVHIRENTKSPGDVRQAVRELEEEGVSLLFGHGAVYADMFMNLKDTYPDVHFVTFNEPVSGENITSVHFEGYAMGYFAGMLAAEQSETGRIAAVGAYPYQPEIHGFADGADYQQSGTEIALRFTESWVDREAALSHLKNLPDETDVVYAAGDGFHQEIIEQAEKADIYTIGYLGDNDSDGEMVLTSTVQHVEKLYEETASEYVDGTLKPGNRRVDFQDGFISLGAFGPAVDEETKEWLEHIVEEYKETGLLPHEQET</sequence>
<protein>
    <submittedName>
        <fullName evidence="9">BMP family ABC transporter substrate-binding protein</fullName>
    </submittedName>
</protein>
<reference evidence="9 10" key="1">
    <citation type="submission" date="2018-03" db="EMBL/GenBank/DDBJ databases">
        <title>Alkalicoccus saliphilus sp. nov., isolated from a mineral pool.</title>
        <authorList>
            <person name="Zhao B."/>
        </authorList>
    </citation>
    <scope>NUCLEOTIDE SEQUENCE [LARGE SCALE GENOMIC DNA]</scope>
    <source>
        <strain evidence="9 10">6AG</strain>
    </source>
</reference>
<dbReference type="EMBL" id="PZJJ01000025">
    <property type="protein sequence ID" value="PTL38046.1"/>
    <property type="molecule type" value="Genomic_DNA"/>
</dbReference>
<keyword evidence="6" id="KW-0449">Lipoprotein</keyword>
<comment type="similarity">
    <text evidence="2">Belongs to the BMP lipoprotein family.</text>
</comment>
<accession>A0A2T4U3S5</accession>
<dbReference type="Pfam" id="PF02608">
    <property type="entry name" value="Bmp"/>
    <property type="match status" value="1"/>
</dbReference>
<dbReference type="Proteomes" id="UP000240509">
    <property type="component" value="Unassembled WGS sequence"/>
</dbReference>
<dbReference type="Gene3D" id="3.40.50.2300">
    <property type="match status" value="2"/>
</dbReference>
<evidence type="ECO:0000313" key="9">
    <source>
        <dbReference type="EMBL" id="PTL38046.1"/>
    </source>
</evidence>
<dbReference type="AlphaFoldDB" id="A0A2T4U3S5"/>
<evidence type="ECO:0000256" key="7">
    <source>
        <dbReference type="SAM" id="SignalP"/>
    </source>
</evidence>
<dbReference type="InterPro" id="IPR003760">
    <property type="entry name" value="PnrA-like"/>
</dbReference>
<organism evidence="9 10">
    <name type="scientific">Alkalicoccus saliphilus</name>
    <dbReference type="NCBI Taxonomy" id="200989"/>
    <lineage>
        <taxon>Bacteria</taxon>
        <taxon>Bacillati</taxon>
        <taxon>Bacillota</taxon>
        <taxon>Bacilli</taxon>
        <taxon>Bacillales</taxon>
        <taxon>Bacillaceae</taxon>
        <taxon>Alkalicoccus</taxon>
    </lineage>
</organism>
<dbReference type="PANTHER" id="PTHR34296">
    <property type="entry name" value="TRANSCRIPTIONAL ACTIVATOR PROTEIN MED"/>
    <property type="match status" value="1"/>
</dbReference>
<evidence type="ECO:0000313" key="10">
    <source>
        <dbReference type="Proteomes" id="UP000240509"/>
    </source>
</evidence>
<keyword evidence="5" id="KW-0472">Membrane</keyword>
<keyword evidence="10" id="KW-1185">Reference proteome</keyword>
<evidence type="ECO:0000256" key="3">
    <source>
        <dbReference type="ARBA" id="ARBA00022475"/>
    </source>
</evidence>
<keyword evidence="3" id="KW-1003">Cell membrane</keyword>
<feature type="chain" id="PRO_5038880154" evidence="7">
    <location>
        <begin position="26"/>
        <end position="320"/>
    </location>
</feature>
<proteinExistence type="inferred from homology"/>
<evidence type="ECO:0000256" key="6">
    <source>
        <dbReference type="ARBA" id="ARBA00023288"/>
    </source>
</evidence>
<keyword evidence="4 7" id="KW-0732">Signal</keyword>
<evidence type="ECO:0000259" key="8">
    <source>
        <dbReference type="Pfam" id="PF02608"/>
    </source>
</evidence>
<dbReference type="GO" id="GO:0005886">
    <property type="term" value="C:plasma membrane"/>
    <property type="evidence" value="ECO:0007669"/>
    <property type="project" value="UniProtKB-SubCell"/>
</dbReference>
<gene>
    <name evidence="9" type="ORF">C6Y45_13150</name>
</gene>
<feature type="domain" description="ABC transporter substrate-binding protein PnrA-like" evidence="8">
    <location>
        <begin position="44"/>
        <end position="312"/>
    </location>
</feature>
<evidence type="ECO:0000256" key="1">
    <source>
        <dbReference type="ARBA" id="ARBA00004193"/>
    </source>
</evidence>
<comment type="caution">
    <text evidence="9">The sequence shown here is derived from an EMBL/GenBank/DDBJ whole genome shotgun (WGS) entry which is preliminary data.</text>
</comment>
<name>A0A2T4U3S5_9BACI</name>
<evidence type="ECO:0000256" key="2">
    <source>
        <dbReference type="ARBA" id="ARBA00008610"/>
    </source>
</evidence>
<dbReference type="PANTHER" id="PTHR34296:SF2">
    <property type="entry name" value="ABC TRANSPORTER GUANOSINE-BINDING PROTEIN NUPN"/>
    <property type="match status" value="1"/>
</dbReference>
<comment type="subcellular location">
    <subcellularLocation>
        <location evidence="1">Cell membrane</location>
        <topology evidence="1">Lipid-anchor</topology>
    </subcellularLocation>
</comment>
<dbReference type="InterPro" id="IPR050957">
    <property type="entry name" value="BMP_lipoprotein"/>
</dbReference>
<dbReference type="InterPro" id="IPR028082">
    <property type="entry name" value="Peripla_BP_I"/>
</dbReference>
<evidence type="ECO:0000256" key="5">
    <source>
        <dbReference type="ARBA" id="ARBA00023136"/>
    </source>
</evidence>
<feature type="signal peptide" evidence="7">
    <location>
        <begin position="1"/>
        <end position="25"/>
    </location>
</feature>
<evidence type="ECO:0000256" key="4">
    <source>
        <dbReference type="ARBA" id="ARBA00022729"/>
    </source>
</evidence>